<proteinExistence type="predicted"/>
<dbReference type="Proteomes" id="UP001187346">
    <property type="component" value="Unassembled WGS sequence"/>
</dbReference>
<accession>A0ABU4FJS6</accession>
<dbReference type="InterPro" id="IPR014543">
    <property type="entry name" value="UCP028291"/>
</dbReference>
<protein>
    <submittedName>
        <fullName evidence="1">DUF2218 domain-containing protein</fullName>
    </submittedName>
</protein>
<dbReference type="Pfam" id="PF09981">
    <property type="entry name" value="DUF2218"/>
    <property type="match status" value="1"/>
</dbReference>
<comment type="caution">
    <text evidence="1">The sequence shown here is derived from an EMBL/GenBank/DDBJ whole genome shotgun (WGS) entry which is preliminary data.</text>
</comment>
<organism evidence="1 2">
    <name type="scientific">Streptomyces prunicolor</name>
    <dbReference type="NCBI Taxonomy" id="67348"/>
    <lineage>
        <taxon>Bacteria</taxon>
        <taxon>Bacillati</taxon>
        <taxon>Actinomycetota</taxon>
        <taxon>Actinomycetes</taxon>
        <taxon>Kitasatosporales</taxon>
        <taxon>Streptomycetaceae</taxon>
        <taxon>Streptomyces</taxon>
    </lineage>
</organism>
<sequence>MPTAEARIPTDRPGRYLVQLCKHFANKGRHLTHRPRTHTLPELRPDQIQVEWTDSDGTLRLPWGQCTLQAVPGALRVRVEADDRENLERLQDLVDTHIARFSRRDPLRVEWEPPRPTRHGPAGS</sequence>
<dbReference type="RefSeq" id="WP_317773865.1">
    <property type="nucleotide sequence ID" value="NZ_JAWMAJ010000121.1"/>
</dbReference>
<name>A0ABU4FJS6_9ACTN</name>
<reference evidence="1 2" key="1">
    <citation type="submission" date="2023-10" db="EMBL/GenBank/DDBJ databases">
        <title>Characterization of rhizosphere-enriched actinobacteria from wheat plants lab-grown on chernevaya soil.</title>
        <authorList>
            <person name="Tikhonova E.N."/>
            <person name="Konopkin A."/>
            <person name="Kravchenko I.K."/>
        </authorList>
    </citation>
    <scope>NUCLEOTIDE SEQUENCE [LARGE SCALE GENOMIC DNA]</scope>
    <source>
        <strain evidence="1 2">RR29</strain>
    </source>
</reference>
<evidence type="ECO:0000313" key="1">
    <source>
        <dbReference type="EMBL" id="MDV7220206.1"/>
    </source>
</evidence>
<keyword evidence="2" id="KW-1185">Reference proteome</keyword>
<evidence type="ECO:0000313" key="2">
    <source>
        <dbReference type="Proteomes" id="UP001187346"/>
    </source>
</evidence>
<dbReference type="PIRSF" id="PIRSF028291">
    <property type="entry name" value="UCP028291"/>
    <property type="match status" value="1"/>
</dbReference>
<dbReference type="EMBL" id="JAWMAJ010000121">
    <property type="protein sequence ID" value="MDV7220206.1"/>
    <property type="molecule type" value="Genomic_DNA"/>
</dbReference>
<gene>
    <name evidence="1" type="ORF">R5A26_30115</name>
</gene>
<dbReference type="Gene3D" id="3.30.310.50">
    <property type="entry name" value="Alpha-D-phosphohexomutase, C-terminal domain"/>
    <property type="match status" value="1"/>
</dbReference>